<accession>A0AB33HUA6</accession>
<proteinExistence type="predicted"/>
<organism evidence="1 2">
    <name type="scientific">Dehalococcoides mccartyi</name>
    <dbReference type="NCBI Taxonomy" id="61435"/>
    <lineage>
        <taxon>Bacteria</taxon>
        <taxon>Bacillati</taxon>
        <taxon>Chloroflexota</taxon>
        <taxon>Dehalococcoidia</taxon>
        <taxon>Dehalococcoidales</taxon>
        <taxon>Dehalococcoidaceae</taxon>
        <taxon>Dehalococcoides</taxon>
    </lineage>
</organism>
<dbReference type="AlphaFoldDB" id="A0AB33HUA6"/>
<reference evidence="1 2" key="1">
    <citation type="journal article" date="2017" name="Sci. Rep.">
        <title>Isolation and genomic characterization of a Dehalococcoides strain suggests genomic rearrangement during culture.</title>
        <authorList>
            <person name="Yohda M."/>
            <person name="Ikegami K."/>
            <person name="Aita Y."/>
            <person name="Kitajima M."/>
            <person name="Takechi A."/>
            <person name="Iwamoto M."/>
            <person name="Fukuda T."/>
            <person name="Tamura N."/>
            <person name="Shibasaki J."/>
            <person name="Koike S."/>
            <person name="Komatsu D."/>
            <person name="Miyagi S."/>
            <person name="Nishimura M."/>
            <person name="Uchino Y."/>
            <person name="Shiroma A."/>
            <person name="Shimoji M."/>
            <person name="Tamotsu H."/>
            <person name="Ashimine N."/>
            <person name="Shinzato M."/>
            <person name="Ohki S."/>
            <person name="Nakano K."/>
            <person name="Teruya K."/>
            <person name="Satou K."/>
            <person name="Hirano T."/>
            <person name="Yagi O."/>
        </authorList>
    </citation>
    <scope>NUCLEOTIDE SEQUENCE [LARGE SCALE GENOMIC DNA]</scope>
    <source>
        <strain evidence="1 2">UCH-ATV1</strain>
    </source>
</reference>
<name>A0AB33HUA6_9CHLR</name>
<dbReference type="EMBL" id="AP017649">
    <property type="protein sequence ID" value="BAZ97271.1"/>
    <property type="molecule type" value="Genomic_DNA"/>
</dbReference>
<sequence>MNDKRQTTDTDEELIDILTAISVVSKRLARNLTILAAQSKSKEGEKTNEQYERDGIDHRRTAQVCCCYQRRG</sequence>
<protein>
    <submittedName>
        <fullName evidence="1">Uncharacterized protein</fullName>
    </submittedName>
</protein>
<evidence type="ECO:0000313" key="2">
    <source>
        <dbReference type="Proteomes" id="UP000218257"/>
    </source>
</evidence>
<evidence type="ECO:0000313" key="1">
    <source>
        <dbReference type="EMBL" id="BAZ97271.1"/>
    </source>
</evidence>
<gene>
    <name evidence="1" type="ORF">DEHALATV1_0643</name>
</gene>
<dbReference type="Proteomes" id="UP000218257">
    <property type="component" value="Chromosome"/>
</dbReference>